<dbReference type="InterPro" id="IPR026286">
    <property type="entry name" value="MaiA/AMDase"/>
</dbReference>
<dbReference type="GO" id="GO:0050076">
    <property type="term" value="F:maleate isomerase activity"/>
    <property type="evidence" value="ECO:0007669"/>
    <property type="project" value="UniProtKB-UniRule"/>
</dbReference>
<dbReference type="AlphaFoldDB" id="A0A371B2V6"/>
<comment type="miscellaneous">
    <text evidence="1">Reaction is initiated by nucleophilic attack of cysteine at the double bond, yielding a covalent succinylcysteine-like intermediate.</text>
</comment>
<keyword evidence="1" id="KW-0413">Isomerase</keyword>
<sequence>MKQATYRIGQIVPSSNTTMETEIPALLRARETILPERFTFHSSRMRMKKVVKEELEAMDRDSDRCAIELSDARMDVIGYACLVAIMSMGKGYHRVSEKRLHGRTVENNAPAPVVTSAGALVDGLQVLGAKTISVICPYMKPLTQLVVDYIESEGIKVKDFVALEIPDNIEVGRHNPKKLLDIYKSVDCKGIDVLVTSACVQMPSLSIIDRMEQQSGLPVVSAAVCTTYQMLKSLGLSAQAPIGGVLMSGKY</sequence>
<dbReference type="Gene3D" id="3.40.50.12500">
    <property type="match status" value="1"/>
</dbReference>
<dbReference type="HAMAP" id="MF_00943">
    <property type="entry name" value="Maleate_isomerase"/>
    <property type="match status" value="1"/>
</dbReference>
<protein>
    <recommendedName>
        <fullName evidence="1">Maleate isomerase</fullName>
        <ecNumber evidence="1">5.2.1.1</ecNumber>
    </recommendedName>
    <alternativeName>
        <fullName evidence="1">Maleate cis-trans isomerase</fullName>
    </alternativeName>
</protein>
<proteinExistence type="inferred from homology"/>
<organism evidence="2 3">
    <name type="scientific">Undibacter mobilis</name>
    <dbReference type="NCBI Taxonomy" id="2292256"/>
    <lineage>
        <taxon>Bacteria</taxon>
        <taxon>Pseudomonadati</taxon>
        <taxon>Pseudomonadota</taxon>
        <taxon>Alphaproteobacteria</taxon>
        <taxon>Hyphomicrobiales</taxon>
        <taxon>Nitrobacteraceae</taxon>
        <taxon>Undibacter</taxon>
    </lineage>
</organism>
<dbReference type="InterPro" id="IPR028615">
    <property type="entry name" value="Maleate_isomerase"/>
</dbReference>
<dbReference type="EC" id="5.2.1.1" evidence="1"/>
<evidence type="ECO:0000256" key="1">
    <source>
        <dbReference type="HAMAP-Rule" id="MF_00943"/>
    </source>
</evidence>
<dbReference type="InterPro" id="IPR053714">
    <property type="entry name" value="Iso_Racemase_Enz_sf"/>
</dbReference>
<dbReference type="RefSeq" id="WP_115518040.1">
    <property type="nucleotide sequence ID" value="NZ_QRGO01000002.1"/>
</dbReference>
<evidence type="ECO:0000313" key="3">
    <source>
        <dbReference type="Proteomes" id="UP000263993"/>
    </source>
</evidence>
<dbReference type="PANTHER" id="PTHR40267">
    <property type="entry name" value="BLR3294 PROTEIN"/>
    <property type="match status" value="1"/>
</dbReference>
<feature type="active site" description="Proton donor" evidence="1">
    <location>
        <position position="199"/>
    </location>
</feature>
<comment type="catalytic activity">
    <reaction evidence="1">
        <text>maleate = fumarate</text>
        <dbReference type="Rhea" id="RHEA:13169"/>
        <dbReference type="ChEBI" id="CHEBI:29806"/>
        <dbReference type="ChEBI" id="CHEBI:30780"/>
        <dbReference type="EC" id="5.2.1.1"/>
    </reaction>
</comment>
<gene>
    <name evidence="1" type="primary">maiA</name>
    <name evidence="2" type="ORF">DXH78_14990</name>
</gene>
<feature type="binding site" evidence="1">
    <location>
        <begin position="200"/>
        <end position="201"/>
    </location>
    <ligand>
        <name>substrate</name>
    </ligand>
</feature>
<feature type="active site" description="Nucleophile" evidence="1">
    <location>
        <position position="81"/>
    </location>
</feature>
<dbReference type="PIRSF" id="PIRSF015736">
    <property type="entry name" value="MI"/>
    <property type="match status" value="1"/>
</dbReference>
<dbReference type="Proteomes" id="UP000263993">
    <property type="component" value="Unassembled WGS sequence"/>
</dbReference>
<feature type="modified residue" description="S-(2-succinyl)cysteine" evidence="1">
    <location>
        <position position="81"/>
    </location>
</feature>
<feature type="binding site" evidence="1">
    <location>
        <position position="168"/>
    </location>
    <ligand>
        <name>substrate</name>
    </ligand>
</feature>
<comment type="function">
    <text evidence="1">Catalyzes cis-trans isomerization of the C2-C3 double bond in maleate to yield fumarate.</text>
</comment>
<comment type="similarity">
    <text evidence="1">Belongs to the maleate isomerase family.</text>
</comment>
<name>A0A371B2V6_9BRAD</name>
<keyword evidence="3" id="KW-1185">Reference proteome</keyword>
<dbReference type="EMBL" id="QRGO01000002">
    <property type="protein sequence ID" value="RDV01916.1"/>
    <property type="molecule type" value="Genomic_DNA"/>
</dbReference>
<dbReference type="PANTHER" id="PTHR40267:SF1">
    <property type="entry name" value="BLR3294 PROTEIN"/>
    <property type="match status" value="1"/>
</dbReference>
<dbReference type="Pfam" id="PF17645">
    <property type="entry name" value="Amdase"/>
    <property type="match status" value="1"/>
</dbReference>
<feature type="binding site" evidence="1">
    <location>
        <position position="138"/>
    </location>
    <ligand>
        <name>substrate</name>
    </ligand>
</feature>
<comment type="caution">
    <text evidence="2">The sequence shown here is derived from an EMBL/GenBank/DDBJ whole genome shotgun (WGS) entry which is preliminary data.</text>
</comment>
<feature type="binding site" evidence="1">
    <location>
        <begin position="81"/>
        <end position="83"/>
    </location>
    <ligand>
        <name>substrate</name>
    </ligand>
</feature>
<comment type="subunit">
    <text evidence="1">Homodimer.</text>
</comment>
<reference evidence="3" key="1">
    <citation type="submission" date="2018-08" db="EMBL/GenBank/DDBJ databases">
        <authorList>
            <person name="Kim S.-J."/>
            <person name="Jung G.-Y."/>
        </authorList>
    </citation>
    <scope>NUCLEOTIDE SEQUENCE [LARGE SCALE GENOMIC DNA]</scope>
    <source>
        <strain evidence="3">GY_H</strain>
    </source>
</reference>
<dbReference type="OrthoDB" id="483160at2"/>
<evidence type="ECO:0000313" key="2">
    <source>
        <dbReference type="EMBL" id="RDV01916.1"/>
    </source>
</evidence>
<accession>A0A371B2V6</accession>
<feature type="binding site" evidence="1">
    <location>
        <position position="16"/>
    </location>
    <ligand>
        <name>substrate</name>
    </ligand>
</feature>